<gene>
    <name evidence="2" type="ORF">SAMN02745823_03204</name>
</gene>
<dbReference type="CDD" id="cd20335">
    <property type="entry name" value="BRcat_RBR"/>
    <property type="match status" value="1"/>
</dbReference>
<feature type="transmembrane region" description="Helical" evidence="1">
    <location>
        <begin position="20"/>
        <end position="53"/>
    </location>
</feature>
<evidence type="ECO:0000313" key="3">
    <source>
        <dbReference type="Proteomes" id="UP000183995"/>
    </source>
</evidence>
<keyword evidence="1" id="KW-0812">Transmembrane</keyword>
<accession>A0A1M5Z446</accession>
<reference evidence="2 3" key="1">
    <citation type="submission" date="2016-11" db="EMBL/GenBank/DDBJ databases">
        <authorList>
            <person name="Jaros S."/>
            <person name="Januszkiewicz K."/>
            <person name="Wedrychowicz H."/>
        </authorList>
    </citation>
    <scope>NUCLEOTIDE SEQUENCE [LARGE SCALE GENOMIC DNA]</scope>
    <source>
        <strain evidence="2 3">DSM 10068</strain>
    </source>
</reference>
<evidence type="ECO:0000256" key="1">
    <source>
        <dbReference type="SAM" id="Phobius"/>
    </source>
</evidence>
<dbReference type="STRING" id="1123282.SAMN02745823_03204"/>
<dbReference type="OrthoDB" id="3174166at2"/>
<keyword evidence="1" id="KW-1133">Transmembrane helix</keyword>
<proteinExistence type="predicted"/>
<keyword evidence="3" id="KW-1185">Reference proteome</keyword>
<organism evidence="2 3">
    <name type="scientific">Sporobacter termitidis DSM 10068</name>
    <dbReference type="NCBI Taxonomy" id="1123282"/>
    <lineage>
        <taxon>Bacteria</taxon>
        <taxon>Bacillati</taxon>
        <taxon>Bacillota</taxon>
        <taxon>Clostridia</taxon>
        <taxon>Eubacteriales</taxon>
        <taxon>Oscillospiraceae</taxon>
        <taxon>Sporobacter</taxon>
    </lineage>
</organism>
<sequence length="130" mass="15325">MNFLRNFMAGRYGPDQLNGALIIAALILSILSRFAVLWVLIYLSYVLLILAVFRMLSRNVQKRRAENDKFLRFWWPVRQKFKAYFSSLKSRKTHKFFKCPSCSNLLRVPRGKGKMQITCPKCGERFVRKT</sequence>
<dbReference type="EMBL" id="FQXV01000013">
    <property type="protein sequence ID" value="SHI19056.1"/>
    <property type="molecule type" value="Genomic_DNA"/>
</dbReference>
<evidence type="ECO:0008006" key="4">
    <source>
        <dbReference type="Google" id="ProtNLM"/>
    </source>
</evidence>
<dbReference type="AlphaFoldDB" id="A0A1M5Z446"/>
<dbReference type="Proteomes" id="UP000183995">
    <property type="component" value="Unassembled WGS sequence"/>
</dbReference>
<evidence type="ECO:0000313" key="2">
    <source>
        <dbReference type="EMBL" id="SHI19056.1"/>
    </source>
</evidence>
<dbReference type="RefSeq" id="WP_073081083.1">
    <property type="nucleotide sequence ID" value="NZ_FQXV01000013.1"/>
</dbReference>
<name>A0A1M5Z446_9FIRM</name>
<protein>
    <recommendedName>
        <fullName evidence="4">Zn-finger containing protein</fullName>
    </recommendedName>
</protein>
<keyword evidence="1" id="KW-0472">Membrane</keyword>